<feature type="domain" description="Nudix hydrolase" evidence="7">
    <location>
        <begin position="43"/>
        <end position="178"/>
    </location>
</feature>
<dbReference type="GO" id="GO:0010945">
    <property type="term" value="F:coenzyme A diphosphatase activity"/>
    <property type="evidence" value="ECO:0007669"/>
    <property type="project" value="InterPro"/>
</dbReference>
<comment type="cofactor">
    <cofactor evidence="2">
        <name>Mg(2+)</name>
        <dbReference type="ChEBI" id="CHEBI:18420"/>
    </cofactor>
</comment>
<keyword evidence="3" id="KW-0479">Metal-binding</keyword>
<evidence type="ECO:0000256" key="2">
    <source>
        <dbReference type="ARBA" id="ARBA00001946"/>
    </source>
</evidence>
<organism evidence="8 9">
    <name type="scientific">Emticicia agri</name>
    <dbReference type="NCBI Taxonomy" id="2492393"/>
    <lineage>
        <taxon>Bacteria</taxon>
        <taxon>Pseudomonadati</taxon>
        <taxon>Bacteroidota</taxon>
        <taxon>Cytophagia</taxon>
        <taxon>Cytophagales</taxon>
        <taxon>Leadbetterellaceae</taxon>
        <taxon>Emticicia</taxon>
    </lineage>
</organism>
<dbReference type="PANTHER" id="PTHR12992:SF11">
    <property type="entry name" value="MITOCHONDRIAL COENZYME A DIPHOSPHATASE NUDT8"/>
    <property type="match status" value="1"/>
</dbReference>
<evidence type="ECO:0000256" key="5">
    <source>
        <dbReference type="ARBA" id="ARBA00022842"/>
    </source>
</evidence>
<keyword evidence="6" id="KW-0464">Manganese</keyword>
<dbReference type="EMBL" id="SEWF01000005">
    <property type="protein sequence ID" value="RYU96766.1"/>
    <property type="molecule type" value="Genomic_DNA"/>
</dbReference>
<dbReference type="RefSeq" id="WP_130019725.1">
    <property type="nucleotide sequence ID" value="NZ_SEWF01000005.1"/>
</dbReference>
<dbReference type="Proteomes" id="UP000293162">
    <property type="component" value="Unassembled WGS sequence"/>
</dbReference>
<dbReference type="InterPro" id="IPR000086">
    <property type="entry name" value="NUDIX_hydrolase_dom"/>
</dbReference>
<reference evidence="8 9" key="1">
    <citation type="submission" date="2019-02" db="EMBL/GenBank/DDBJ databases">
        <title>Bacterial novel species Emticicia sp. 17J42-9 isolated from soil.</title>
        <authorList>
            <person name="Jung H.-Y."/>
        </authorList>
    </citation>
    <scope>NUCLEOTIDE SEQUENCE [LARGE SCALE GENOMIC DNA]</scope>
    <source>
        <strain evidence="8 9">17J42-9</strain>
    </source>
</reference>
<gene>
    <name evidence="8" type="ORF">EWM59_04320</name>
</gene>
<evidence type="ECO:0000313" key="8">
    <source>
        <dbReference type="EMBL" id="RYU96766.1"/>
    </source>
</evidence>
<dbReference type="PROSITE" id="PS51462">
    <property type="entry name" value="NUDIX"/>
    <property type="match status" value="1"/>
</dbReference>
<name>A0A4Q5M327_9BACT</name>
<dbReference type="Gene3D" id="3.90.79.10">
    <property type="entry name" value="Nucleoside Triphosphate Pyrophosphohydrolase"/>
    <property type="match status" value="1"/>
</dbReference>
<keyword evidence="4" id="KW-0378">Hydrolase</keyword>
<keyword evidence="9" id="KW-1185">Reference proteome</keyword>
<evidence type="ECO:0000256" key="3">
    <source>
        <dbReference type="ARBA" id="ARBA00022723"/>
    </source>
</evidence>
<comment type="cofactor">
    <cofactor evidence="1">
        <name>Mn(2+)</name>
        <dbReference type="ChEBI" id="CHEBI:29035"/>
    </cofactor>
</comment>
<proteinExistence type="predicted"/>
<dbReference type="Pfam" id="PF00293">
    <property type="entry name" value="NUDIX"/>
    <property type="match status" value="1"/>
</dbReference>
<evidence type="ECO:0000256" key="1">
    <source>
        <dbReference type="ARBA" id="ARBA00001936"/>
    </source>
</evidence>
<evidence type="ECO:0000256" key="4">
    <source>
        <dbReference type="ARBA" id="ARBA00022801"/>
    </source>
</evidence>
<protein>
    <submittedName>
        <fullName evidence="8">CoA pyrophosphatase</fullName>
    </submittedName>
</protein>
<accession>A0A4Q5M327</accession>
<evidence type="ECO:0000259" key="7">
    <source>
        <dbReference type="PROSITE" id="PS51462"/>
    </source>
</evidence>
<dbReference type="GO" id="GO:0046872">
    <property type="term" value="F:metal ion binding"/>
    <property type="evidence" value="ECO:0007669"/>
    <property type="project" value="UniProtKB-KW"/>
</dbReference>
<dbReference type="InterPro" id="IPR015797">
    <property type="entry name" value="NUDIX_hydrolase-like_dom_sf"/>
</dbReference>
<keyword evidence="5" id="KW-0460">Magnesium</keyword>
<dbReference type="PANTHER" id="PTHR12992">
    <property type="entry name" value="NUDIX HYDROLASE"/>
    <property type="match status" value="1"/>
</dbReference>
<dbReference type="CDD" id="cd03426">
    <property type="entry name" value="NUDIX_CoAse_Nudt7"/>
    <property type="match status" value="1"/>
</dbReference>
<sequence length="209" mass="23778">MNFADFISKLSYRLANYPLPGHEEIVKKMSPNRMRLKGEPNETTRRSGVLLLFYPKGEDIFLPLILRPQYDGVHGGQMAFPGGRAELKDKNIQATALREAQEEIGIKASDVKIIGNLTELYINPSNLLCQPVMGYINYRPDFYPDEREVADILEVPLSDFVNPDTVQTRLVEARGFRFETPGFIIQEQIVWGATAMMIAELIEIMKEIE</sequence>
<evidence type="ECO:0000313" key="9">
    <source>
        <dbReference type="Proteomes" id="UP000293162"/>
    </source>
</evidence>
<dbReference type="OrthoDB" id="9802805at2"/>
<comment type="caution">
    <text evidence="8">The sequence shown here is derived from an EMBL/GenBank/DDBJ whole genome shotgun (WGS) entry which is preliminary data.</text>
</comment>
<dbReference type="InterPro" id="IPR045121">
    <property type="entry name" value="CoAse"/>
</dbReference>
<evidence type="ECO:0000256" key="6">
    <source>
        <dbReference type="ARBA" id="ARBA00023211"/>
    </source>
</evidence>
<dbReference type="AlphaFoldDB" id="A0A4Q5M327"/>
<dbReference type="SUPFAM" id="SSF55811">
    <property type="entry name" value="Nudix"/>
    <property type="match status" value="1"/>
</dbReference>